<protein>
    <submittedName>
        <fullName evidence="8">DNA-directed RNA polymerase sigma-70 factor</fullName>
    </submittedName>
</protein>
<evidence type="ECO:0000256" key="1">
    <source>
        <dbReference type="ARBA" id="ARBA00010641"/>
    </source>
</evidence>
<keyword evidence="2" id="KW-0805">Transcription regulation</keyword>
<dbReference type="Gene3D" id="1.10.10.10">
    <property type="entry name" value="Winged helix-like DNA-binding domain superfamily/Winged helix DNA-binding domain"/>
    <property type="match status" value="1"/>
</dbReference>
<gene>
    <name evidence="8" type="ORF">RCZ01_10300</name>
</gene>
<evidence type="ECO:0000256" key="3">
    <source>
        <dbReference type="ARBA" id="ARBA00023082"/>
    </source>
</evidence>
<evidence type="ECO:0000256" key="2">
    <source>
        <dbReference type="ARBA" id="ARBA00023015"/>
    </source>
</evidence>
<comment type="caution">
    <text evidence="8">The sequence shown here is derived from an EMBL/GenBank/DDBJ whole genome shotgun (WGS) entry which is preliminary data.</text>
</comment>
<evidence type="ECO:0000259" key="7">
    <source>
        <dbReference type="Pfam" id="PF08281"/>
    </source>
</evidence>
<dbReference type="GO" id="GO:0000428">
    <property type="term" value="C:DNA-directed RNA polymerase complex"/>
    <property type="evidence" value="ECO:0007669"/>
    <property type="project" value="UniProtKB-KW"/>
</dbReference>
<keyword evidence="5" id="KW-0804">Transcription</keyword>
<dbReference type="InterPro" id="IPR036388">
    <property type="entry name" value="WH-like_DNA-bd_sf"/>
</dbReference>
<organism evidence="8 9">
    <name type="scientific">Capnocytophaga felis</name>
    <dbReference type="NCBI Taxonomy" id="2267611"/>
    <lineage>
        <taxon>Bacteria</taxon>
        <taxon>Pseudomonadati</taxon>
        <taxon>Bacteroidota</taxon>
        <taxon>Flavobacteriia</taxon>
        <taxon>Flavobacteriales</taxon>
        <taxon>Flavobacteriaceae</taxon>
        <taxon>Capnocytophaga</taxon>
    </lineage>
</organism>
<dbReference type="PANTHER" id="PTHR43133">
    <property type="entry name" value="RNA POLYMERASE ECF-TYPE SIGMA FACTO"/>
    <property type="match status" value="1"/>
</dbReference>
<dbReference type="Proteomes" id="UP000398217">
    <property type="component" value="Unassembled WGS sequence"/>
</dbReference>
<evidence type="ECO:0000313" key="8">
    <source>
        <dbReference type="EMBL" id="GET45728.1"/>
    </source>
</evidence>
<comment type="similarity">
    <text evidence="1">Belongs to the sigma-70 factor family. ECF subfamily.</text>
</comment>
<dbReference type="AlphaFoldDB" id="A0A5M4B872"/>
<dbReference type="InterPro" id="IPR013249">
    <property type="entry name" value="RNA_pol_sigma70_r4_t2"/>
</dbReference>
<dbReference type="CDD" id="cd06171">
    <property type="entry name" value="Sigma70_r4"/>
    <property type="match status" value="1"/>
</dbReference>
<dbReference type="InterPro" id="IPR007627">
    <property type="entry name" value="RNA_pol_sigma70_r2"/>
</dbReference>
<feature type="domain" description="RNA polymerase sigma factor 70 region 4 type 2" evidence="7">
    <location>
        <begin position="115"/>
        <end position="165"/>
    </location>
</feature>
<dbReference type="InterPro" id="IPR013325">
    <property type="entry name" value="RNA_pol_sigma_r2"/>
</dbReference>
<accession>A0A5M4B872</accession>
<dbReference type="EMBL" id="BLBC01000006">
    <property type="protein sequence ID" value="GET45728.1"/>
    <property type="molecule type" value="Genomic_DNA"/>
</dbReference>
<keyword evidence="3" id="KW-0731">Sigma factor</keyword>
<evidence type="ECO:0000313" key="9">
    <source>
        <dbReference type="Proteomes" id="UP000398217"/>
    </source>
</evidence>
<reference evidence="9" key="1">
    <citation type="journal article" date="2020" name="Int. J. Syst. Evol. Microbiol.">
        <title>Capnocytophaga felis sp. nov. isolated from the feline oral cavity.</title>
        <authorList>
            <person name="Suzuki M."/>
            <person name="Umeda K."/>
            <person name="Kimura M."/>
            <person name="Imaoka K."/>
            <person name="Morikawa S."/>
            <person name="Maeda K."/>
        </authorList>
    </citation>
    <scope>NUCLEOTIDE SEQUENCE [LARGE SCALE GENOMIC DNA]</scope>
    <source>
        <strain evidence="9">KC07070</strain>
    </source>
</reference>
<dbReference type="SUPFAM" id="SSF88659">
    <property type="entry name" value="Sigma3 and sigma4 domains of RNA polymerase sigma factors"/>
    <property type="match status" value="1"/>
</dbReference>
<sequence>MYEENYDFCMTHKAFLEHIRPFQDKIYRFAKRLLISKDEAEDASQEILLKLWQQNQKIKDIQNLEAYTMTLTKNLCYDKLKAKSSENVSLTNIKYETETHISVQKQVETNDMLDKVKNIINTMTEQQRMVMQLRDIEQYEFDEIEKITGIKEATIRVILSRARKTVREKLSTFEY</sequence>
<keyword evidence="4" id="KW-0238">DNA-binding</keyword>
<dbReference type="Pfam" id="PF08281">
    <property type="entry name" value="Sigma70_r4_2"/>
    <property type="match status" value="1"/>
</dbReference>
<dbReference type="InterPro" id="IPR039425">
    <property type="entry name" value="RNA_pol_sigma-70-like"/>
</dbReference>
<dbReference type="GO" id="GO:0006352">
    <property type="term" value="P:DNA-templated transcription initiation"/>
    <property type="evidence" value="ECO:0007669"/>
    <property type="project" value="InterPro"/>
</dbReference>
<dbReference type="Gene3D" id="1.10.1740.10">
    <property type="match status" value="1"/>
</dbReference>
<evidence type="ECO:0000256" key="5">
    <source>
        <dbReference type="ARBA" id="ARBA00023163"/>
    </source>
</evidence>
<name>A0A5M4B872_9FLAO</name>
<keyword evidence="8" id="KW-0240">DNA-directed RNA polymerase</keyword>
<dbReference type="GO" id="GO:0016987">
    <property type="term" value="F:sigma factor activity"/>
    <property type="evidence" value="ECO:0007669"/>
    <property type="project" value="UniProtKB-KW"/>
</dbReference>
<dbReference type="NCBIfam" id="TIGR02937">
    <property type="entry name" value="sigma70-ECF"/>
    <property type="match status" value="1"/>
</dbReference>
<dbReference type="GO" id="GO:0003677">
    <property type="term" value="F:DNA binding"/>
    <property type="evidence" value="ECO:0007669"/>
    <property type="project" value="UniProtKB-KW"/>
</dbReference>
<feature type="domain" description="RNA polymerase sigma-70 region 2" evidence="6">
    <location>
        <begin position="19"/>
        <end position="84"/>
    </location>
</feature>
<dbReference type="PANTHER" id="PTHR43133:SF8">
    <property type="entry name" value="RNA POLYMERASE SIGMA FACTOR HI_1459-RELATED"/>
    <property type="match status" value="1"/>
</dbReference>
<dbReference type="Pfam" id="PF04542">
    <property type="entry name" value="Sigma70_r2"/>
    <property type="match status" value="1"/>
</dbReference>
<dbReference type="InterPro" id="IPR014284">
    <property type="entry name" value="RNA_pol_sigma-70_dom"/>
</dbReference>
<keyword evidence="9" id="KW-1185">Reference proteome</keyword>
<dbReference type="InterPro" id="IPR013324">
    <property type="entry name" value="RNA_pol_sigma_r3/r4-like"/>
</dbReference>
<evidence type="ECO:0000256" key="4">
    <source>
        <dbReference type="ARBA" id="ARBA00023125"/>
    </source>
</evidence>
<evidence type="ECO:0000259" key="6">
    <source>
        <dbReference type="Pfam" id="PF04542"/>
    </source>
</evidence>
<dbReference type="SUPFAM" id="SSF88946">
    <property type="entry name" value="Sigma2 domain of RNA polymerase sigma factors"/>
    <property type="match status" value="1"/>
</dbReference>
<proteinExistence type="inferred from homology"/>